<dbReference type="AlphaFoldDB" id="D6WJ51"/>
<name>D6WJ51_TRICA</name>
<gene>
    <name evidence="1" type="primary">GLEAN_14004</name>
    <name evidence="1" type="ORF">TcasGA2_TC014004</name>
</gene>
<dbReference type="EMBL" id="KQ971342">
    <property type="protein sequence ID" value="EFA03880.1"/>
    <property type="molecule type" value="Genomic_DNA"/>
</dbReference>
<keyword evidence="2" id="KW-1185">Reference proteome</keyword>
<dbReference type="Proteomes" id="UP000007266">
    <property type="component" value="Linkage group 5"/>
</dbReference>
<dbReference type="HOGENOM" id="CLU_2870487_0_0_1"/>
<evidence type="ECO:0000313" key="2">
    <source>
        <dbReference type="Proteomes" id="UP000007266"/>
    </source>
</evidence>
<reference evidence="1 2" key="1">
    <citation type="journal article" date="2008" name="Nature">
        <title>The genome of the model beetle and pest Tribolium castaneum.</title>
        <authorList>
            <consortium name="Tribolium Genome Sequencing Consortium"/>
            <person name="Richards S."/>
            <person name="Gibbs R.A."/>
            <person name="Weinstock G.M."/>
            <person name="Brown S.J."/>
            <person name="Denell R."/>
            <person name="Beeman R.W."/>
            <person name="Gibbs R."/>
            <person name="Beeman R.W."/>
            <person name="Brown S.J."/>
            <person name="Bucher G."/>
            <person name="Friedrich M."/>
            <person name="Grimmelikhuijzen C.J."/>
            <person name="Klingler M."/>
            <person name="Lorenzen M."/>
            <person name="Richards S."/>
            <person name="Roth S."/>
            <person name="Schroder R."/>
            <person name="Tautz D."/>
            <person name="Zdobnov E.M."/>
            <person name="Muzny D."/>
            <person name="Gibbs R.A."/>
            <person name="Weinstock G.M."/>
            <person name="Attaway T."/>
            <person name="Bell S."/>
            <person name="Buhay C.J."/>
            <person name="Chandrabose M.N."/>
            <person name="Chavez D."/>
            <person name="Clerk-Blankenburg K.P."/>
            <person name="Cree A."/>
            <person name="Dao M."/>
            <person name="Davis C."/>
            <person name="Chacko J."/>
            <person name="Dinh H."/>
            <person name="Dugan-Rocha S."/>
            <person name="Fowler G."/>
            <person name="Garner T.T."/>
            <person name="Garnes J."/>
            <person name="Gnirke A."/>
            <person name="Hawes A."/>
            <person name="Hernandez J."/>
            <person name="Hines S."/>
            <person name="Holder M."/>
            <person name="Hume J."/>
            <person name="Jhangiani S.N."/>
            <person name="Joshi V."/>
            <person name="Khan Z.M."/>
            <person name="Jackson L."/>
            <person name="Kovar C."/>
            <person name="Kowis A."/>
            <person name="Lee S."/>
            <person name="Lewis L.R."/>
            <person name="Margolis J."/>
            <person name="Morgan M."/>
            <person name="Nazareth L.V."/>
            <person name="Nguyen N."/>
            <person name="Okwuonu G."/>
            <person name="Parker D."/>
            <person name="Richards S."/>
            <person name="Ruiz S.J."/>
            <person name="Santibanez J."/>
            <person name="Savard J."/>
            <person name="Scherer S.E."/>
            <person name="Schneider B."/>
            <person name="Sodergren E."/>
            <person name="Tautz D."/>
            <person name="Vattahil S."/>
            <person name="Villasana D."/>
            <person name="White C.S."/>
            <person name="Wright R."/>
            <person name="Park Y."/>
            <person name="Beeman R.W."/>
            <person name="Lord J."/>
            <person name="Oppert B."/>
            <person name="Lorenzen M."/>
            <person name="Brown S."/>
            <person name="Wang L."/>
            <person name="Savard J."/>
            <person name="Tautz D."/>
            <person name="Richards S."/>
            <person name="Weinstock G."/>
            <person name="Gibbs R.A."/>
            <person name="Liu Y."/>
            <person name="Worley K."/>
            <person name="Weinstock G."/>
            <person name="Elsik C.G."/>
            <person name="Reese J.T."/>
            <person name="Elhaik E."/>
            <person name="Landan G."/>
            <person name="Graur D."/>
            <person name="Arensburger P."/>
            <person name="Atkinson P."/>
            <person name="Beeman R.W."/>
            <person name="Beidler J."/>
            <person name="Brown S.J."/>
            <person name="Demuth J.P."/>
            <person name="Drury D.W."/>
            <person name="Du Y.Z."/>
            <person name="Fujiwara H."/>
            <person name="Lorenzen M."/>
            <person name="Maselli V."/>
            <person name="Osanai M."/>
            <person name="Park Y."/>
            <person name="Robertson H.M."/>
            <person name="Tu Z."/>
            <person name="Wang J.J."/>
            <person name="Wang S."/>
            <person name="Richards S."/>
            <person name="Song H."/>
            <person name="Zhang L."/>
            <person name="Sodergren E."/>
            <person name="Werner D."/>
            <person name="Stanke M."/>
            <person name="Morgenstern B."/>
            <person name="Solovyev V."/>
            <person name="Kosarev P."/>
            <person name="Brown G."/>
            <person name="Chen H.C."/>
            <person name="Ermolaeva O."/>
            <person name="Hlavina W."/>
            <person name="Kapustin Y."/>
            <person name="Kiryutin B."/>
            <person name="Kitts P."/>
            <person name="Maglott D."/>
            <person name="Pruitt K."/>
            <person name="Sapojnikov V."/>
            <person name="Souvorov A."/>
            <person name="Mackey A.J."/>
            <person name="Waterhouse R.M."/>
            <person name="Wyder S."/>
            <person name="Zdobnov E.M."/>
            <person name="Zdobnov E.M."/>
            <person name="Wyder S."/>
            <person name="Kriventseva E.V."/>
            <person name="Kadowaki T."/>
            <person name="Bork P."/>
            <person name="Aranda M."/>
            <person name="Bao R."/>
            <person name="Beermann A."/>
            <person name="Berns N."/>
            <person name="Bolognesi R."/>
            <person name="Bonneton F."/>
            <person name="Bopp D."/>
            <person name="Brown S.J."/>
            <person name="Bucher G."/>
            <person name="Butts T."/>
            <person name="Chaumot A."/>
            <person name="Denell R.E."/>
            <person name="Ferrier D.E."/>
            <person name="Friedrich M."/>
            <person name="Gordon C.M."/>
            <person name="Jindra M."/>
            <person name="Klingler M."/>
            <person name="Lan Q."/>
            <person name="Lattorff H.M."/>
            <person name="Laudet V."/>
            <person name="von Levetsow C."/>
            <person name="Liu Z."/>
            <person name="Lutz R."/>
            <person name="Lynch J.A."/>
            <person name="da Fonseca R.N."/>
            <person name="Posnien N."/>
            <person name="Reuter R."/>
            <person name="Roth S."/>
            <person name="Savard J."/>
            <person name="Schinko J.B."/>
            <person name="Schmitt C."/>
            <person name="Schoppmeier M."/>
            <person name="Schroder R."/>
            <person name="Shippy T.D."/>
            <person name="Simonnet F."/>
            <person name="Marques-Souza H."/>
            <person name="Tautz D."/>
            <person name="Tomoyasu Y."/>
            <person name="Trauner J."/>
            <person name="Van der Zee M."/>
            <person name="Vervoort M."/>
            <person name="Wittkopp N."/>
            <person name="Wimmer E.A."/>
            <person name="Yang X."/>
            <person name="Jones A.K."/>
            <person name="Sattelle D.B."/>
            <person name="Ebert P.R."/>
            <person name="Nelson D."/>
            <person name="Scott J.G."/>
            <person name="Beeman R.W."/>
            <person name="Muthukrishnan S."/>
            <person name="Kramer K.J."/>
            <person name="Arakane Y."/>
            <person name="Beeman R.W."/>
            <person name="Zhu Q."/>
            <person name="Hogenkamp D."/>
            <person name="Dixit R."/>
            <person name="Oppert B."/>
            <person name="Jiang H."/>
            <person name="Zou Z."/>
            <person name="Marshall J."/>
            <person name="Elpidina E."/>
            <person name="Vinokurov K."/>
            <person name="Oppert C."/>
            <person name="Zou Z."/>
            <person name="Evans J."/>
            <person name="Lu Z."/>
            <person name="Zhao P."/>
            <person name="Sumathipala N."/>
            <person name="Altincicek B."/>
            <person name="Vilcinskas A."/>
            <person name="Williams M."/>
            <person name="Hultmark D."/>
            <person name="Hetru C."/>
            <person name="Jiang H."/>
            <person name="Grimmelikhuijzen C.J."/>
            <person name="Hauser F."/>
            <person name="Cazzamali G."/>
            <person name="Williamson M."/>
            <person name="Park Y."/>
            <person name="Li B."/>
            <person name="Tanaka Y."/>
            <person name="Predel R."/>
            <person name="Neupert S."/>
            <person name="Schachtner J."/>
            <person name="Verleyen P."/>
            <person name="Raible F."/>
            <person name="Bork P."/>
            <person name="Friedrich M."/>
            <person name="Walden K.K."/>
            <person name="Robertson H.M."/>
            <person name="Angeli S."/>
            <person name="Foret S."/>
            <person name="Bucher G."/>
            <person name="Schuetz S."/>
            <person name="Maleszka R."/>
            <person name="Wimmer E.A."/>
            <person name="Beeman R.W."/>
            <person name="Lorenzen M."/>
            <person name="Tomoyasu Y."/>
            <person name="Miller S.C."/>
            <person name="Grossmann D."/>
            <person name="Bucher G."/>
        </authorList>
    </citation>
    <scope>NUCLEOTIDE SEQUENCE [LARGE SCALE GENOMIC DNA]</scope>
    <source>
        <strain evidence="1 2">Georgia GA2</strain>
    </source>
</reference>
<organism evidence="1 2">
    <name type="scientific">Tribolium castaneum</name>
    <name type="common">Red flour beetle</name>
    <dbReference type="NCBI Taxonomy" id="7070"/>
    <lineage>
        <taxon>Eukaryota</taxon>
        <taxon>Metazoa</taxon>
        <taxon>Ecdysozoa</taxon>
        <taxon>Arthropoda</taxon>
        <taxon>Hexapoda</taxon>
        <taxon>Insecta</taxon>
        <taxon>Pterygota</taxon>
        <taxon>Neoptera</taxon>
        <taxon>Endopterygota</taxon>
        <taxon>Coleoptera</taxon>
        <taxon>Polyphaga</taxon>
        <taxon>Cucujiformia</taxon>
        <taxon>Tenebrionidae</taxon>
        <taxon>Tenebrionidae incertae sedis</taxon>
        <taxon>Tribolium</taxon>
    </lineage>
</organism>
<accession>D6WJ51</accession>
<proteinExistence type="predicted"/>
<reference evidence="1 2" key="2">
    <citation type="journal article" date="2010" name="Nucleic Acids Res.">
        <title>BeetleBase in 2010: revisions to provide comprehensive genomic information for Tribolium castaneum.</title>
        <authorList>
            <person name="Kim H.S."/>
            <person name="Murphy T."/>
            <person name="Xia J."/>
            <person name="Caragea D."/>
            <person name="Park Y."/>
            <person name="Beeman R.W."/>
            <person name="Lorenzen M.D."/>
            <person name="Butcher S."/>
            <person name="Manak J.R."/>
            <person name="Brown S.J."/>
        </authorList>
    </citation>
    <scope>GENOME REANNOTATION</scope>
    <source>
        <strain evidence="1 2">Georgia GA2</strain>
    </source>
</reference>
<sequence>MHMRYVSTFHTSCTKADLDERHCRGAPMPFEGYNAFDWRIFRGESEQKHSPVDEFPPISRSSLP</sequence>
<protein>
    <submittedName>
        <fullName evidence="1">Uncharacterized protein</fullName>
    </submittedName>
</protein>
<dbReference type="InParanoid" id="D6WJ51"/>
<evidence type="ECO:0000313" key="1">
    <source>
        <dbReference type="EMBL" id="EFA03880.1"/>
    </source>
</evidence>